<dbReference type="SUPFAM" id="SSF55194">
    <property type="entry name" value="Ribosome recycling factor, RRF"/>
    <property type="match status" value="1"/>
</dbReference>
<dbReference type="STRING" id="1276220.STAIW_v1c02700"/>
<organism evidence="8 9">
    <name type="scientific">Spiroplasma taiwanense CT-1</name>
    <dbReference type="NCBI Taxonomy" id="1276220"/>
    <lineage>
        <taxon>Bacteria</taxon>
        <taxon>Bacillati</taxon>
        <taxon>Mycoplasmatota</taxon>
        <taxon>Mollicutes</taxon>
        <taxon>Entomoplasmatales</taxon>
        <taxon>Spiroplasmataceae</taxon>
        <taxon>Spiroplasma</taxon>
    </lineage>
</organism>
<name>S5LTA7_9MOLU</name>
<evidence type="ECO:0000256" key="1">
    <source>
        <dbReference type="ARBA" id="ARBA00004496"/>
    </source>
</evidence>
<gene>
    <name evidence="5 8" type="primary">frr</name>
    <name evidence="8" type="ORF">STAIW_v1c02700</name>
</gene>
<evidence type="ECO:0000259" key="7">
    <source>
        <dbReference type="Pfam" id="PF01765"/>
    </source>
</evidence>
<dbReference type="PANTHER" id="PTHR20982">
    <property type="entry name" value="RIBOSOME RECYCLING FACTOR"/>
    <property type="match status" value="1"/>
</dbReference>
<dbReference type="OrthoDB" id="9804006at2"/>
<evidence type="ECO:0000313" key="9">
    <source>
        <dbReference type="Proteomes" id="UP000014984"/>
    </source>
</evidence>
<dbReference type="KEGG" id="stai:STAIW_v1c02700"/>
<keyword evidence="6" id="KW-0175">Coiled coil</keyword>
<dbReference type="PATRIC" id="fig|1276220.3.peg.273"/>
<dbReference type="PANTHER" id="PTHR20982:SF3">
    <property type="entry name" value="MITOCHONDRIAL RIBOSOME RECYCLING FACTOR PSEUDO 1"/>
    <property type="match status" value="1"/>
</dbReference>
<keyword evidence="3 5" id="KW-0963">Cytoplasm</keyword>
<dbReference type="FunFam" id="3.30.1360.40:FF:000001">
    <property type="entry name" value="Ribosome-recycling factor"/>
    <property type="match status" value="1"/>
</dbReference>
<dbReference type="eggNOG" id="COG0233">
    <property type="taxonomic scope" value="Bacteria"/>
</dbReference>
<protein>
    <recommendedName>
        <fullName evidence="5">Ribosome-recycling factor</fullName>
        <shortName evidence="5">RRF</shortName>
    </recommendedName>
    <alternativeName>
        <fullName evidence="5">Ribosome-releasing factor</fullName>
    </alternativeName>
</protein>
<dbReference type="GO" id="GO:0005737">
    <property type="term" value="C:cytoplasm"/>
    <property type="evidence" value="ECO:0007669"/>
    <property type="project" value="UniProtKB-SubCell"/>
</dbReference>
<dbReference type="Gene3D" id="1.10.132.20">
    <property type="entry name" value="Ribosome-recycling factor"/>
    <property type="match status" value="1"/>
</dbReference>
<evidence type="ECO:0000256" key="3">
    <source>
        <dbReference type="ARBA" id="ARBA00022490"/>
    </source>
</evidence>
<dbReference type="Proteomes" id="UP000014984">
    <property type="component" value="Chromosome"/>
</dbReference>
<evidence type="ECO:0000256" key="2">
    <source>
        <dbReference type="ARBA" id="ARBA00005912"/>
    </source>
</evidence>
<evidence type="ECO:0000256" key="6">
    <source>
        <dbReference type="SAM" id="Coils"/>
    </source>
</evidence>
<dbReference type="Gene3D" id="3.30.1360.40">
    <property type="match status" value="1"/>
</dbReference>
<dbReference type="HAMAP" id="MF_00040">
    <property type="entry name" value="RRF"/>
    <property type="match status" value="1"/>
</dbReference>
<dbReference type="InterPro" id="IPR002661">
    <property type="entry name" value="Ribosome_recyc_fac"/>
</dbReference>
<dbReference type="GO" id="GO:0043023">
    <property type="term" value="F:ribosomal large subunit binding"/>
    <property type="evidence" value="ECO:0007669"/>
    <property type="project" value="TreeGrafter"/>
</dbReference>
<dbReference type="FunFam" id="1.10.132.20:FF:000001">
    <property type="entry name" value="Ribosome-recycling factor"/>
    <property type="match status" value="1"/>
</dbReference>
<keyword evidence="4 5" id="KW-0648">Protein biosynthesis</keyword>
<dbReference type="Pfam" id="PF01765">
    <property type="entry name" value="RRF"/>
    <property type="match status" value="1"/>
</dbReference>
<evidence type="ECO:0000256" key="5">
    <source>
        <dbReference type="HAMAP-Rule" id="MF_00040"/>
    </source>
</evidence>
<evidence type="ECO:0000256" key="4">
    <source>
        <dbReference type="ARBA" id="ARBA00022917"/>
    </source>
</evidence>
<dbReference type="AlphaFoldDB" id="S5LTA7"/>
<dbReference type="RefSeq" id="WP_020834073.1">
    <property type="nucleotide sequence ID" value="NC_021846.1"/>
</dbReference>
<comment type="similarity">
    <text evidence="2 5">Belongs to the RRF family.</text>
</comment>
<dbReference type="HOGENOM" id="CLU_073981_2_0_14"/>
<evidence type="ECO:0000313" key="8">
    <source>
        <dbReference type="EMBL" id="AGR40934.1"/>
    </source>
</evidence>
<dbReference type="InterPro" id="IPR023584">
    <property type="entry name" value="Ribosome_recyc_fac_dom"/>
</dbReference>
<reference evidence="8 9" key="1">
    <citation type="journal article" date="2013" name="Genome Biol. Evol.">
        <title>Comparison of metabolic capacities and inference of gene content evolution in mosquito-associated Spiroplasma diminutum and S. taiwanense.</title>
        <authorList>
            <person name="Lo W.S."/>
            <person name="Ku C."/>
            <person name="Chen L.L."/>
            <person name="Chang T.H."/>
            <person name="Kuo C.H."/>
        </authorList>
    </citation>
    <scope>NUCLEOTIDE SEQUENCE [LARGE SCALE GENOMIC DNA]</scope>
    <source>
        <strain evidence="8">CT-1</strain>
    </source>
</reference>
<dbReference type="NCBIfam" id="TIGR00496">
    <property type="entry name" value="frr"/>
    <property type="match status" value="1"/>
</dbReference>
<dbReference type="InterPro" id="IPR036191">
    <property type="entry name" value="RRF_sf"/>
</dbReference>
<sequence length="182" mass="21045">MQKEILEMTELDMQETIEHFKDYLLKIRTGRANSNMLSSVMVDFYGTLTPINQTSQISSPEPQQLVIKPYDRSQIANVVAGINKAALGLNPIGEGDLIRINIPPLTEEIRKDLVKKMLKELEQFKIRVRNVRRDSNDKIKKDNSIPEDAKKDLENEIQKLTDKYISLLDQFSKEKEKELMKI</sequence>
<feature type="domain" description="Ribosome recycling factor" evidence="7">
    <location>
        <begin position="20"/>
        <end position="180"/>
    </location>
</feature>
<proteinExistence type="inferred from homology"/>
<keyword evidence="9" id="KW-1185">Reference proteome</keyword>
<dbReference type="GO" id="GO:0006415">
    <property type="term" value="P:translational termination"/>
    <property type="evidence" value="ECO:0007669"/>
    <property type="project" value="UniProtKB-UniRule"/>
</dbReference>
<accession>S5LTA7</accession>
<comment type="subcellular location">
    <subcellularLocation>
        <location evidence="1 5">Cytoplasm</location>
    </subcellularLocation>
</comment>
<dbReference type="CDD" id="cd00520">
    <property type="entry name" value="RRF"/>
    <property type="match status" value="1"/>
</dbReference>
<comment type="function">
    <text evidence="5">Responsible for the release of ribosomes from messenger RNA at the termination of protein biosynthesis. May increase the efficiency of translation by recycling ribosomes from one round of translation to another.</text>
</comment>
<feature type="coiled-coil region" evidence="6">
    <location>
        <begin position="114"/>
        <end position="170"/>
    </location>
</feature>
<dbReference type="EMBL" id="CP005074">
    <property type="protein sequence ID" value="AGR40934.1"/>
    <property type="molecule type" value="Genomic_DNA"/>
</dbReference>